<dbReference type="GO" id="GO:0046872">
    <property type="term" value="F:metal ion binding"/>
    <property type="evidence" value="ECO:0007669"/>
    <property type="project" value="UniProtKB-KW"/>
</dbReference>
<dbReference type="Gene3D" id="2.40.30.130">
    <property type="match status" value="1"/>
</dbReference>
<dbReference type="PROSITE" id="PS50860">
    <property type="entry name" value="AA_TRNA_LIGASE_II_ALA"/>
    <property type="match status" value="1"/>
</dbReference>
<dbReference type="Gene3D" id="3.10.310.40">
    <property type="match status" value="1"/>
</dbReference>
<evidence type="ECO:0000256" key="3">
    <source>
        <dbReference type="ARBA" id="ARBA00022723"/>
    </source>
</evidence>
<keyword evidence="4" id="KW-0862">Zinc</keyword>
<keyword evidence="5" id="KW-0175">Coiled coil</keyword>
<comment type="subcellular location">
    <subcellularLocation>
        <location evidence="2">Cytoplasm</location>
    </subcellularLocation>
</comment>
<dbReference type="GO" id="GO:0006419">
    <property type="term" value="P:alanyl-tRNA aminoacylation"/>
    <property type="evidence" value="ECO:0007669"/>
    <property type="project" value="InterPro"/>
</dbReference>
<feature type="domain" description="Alanyl-transfer RNA synthetases family profile" evidence="6">
    <location>
        <begin position="1"/>
        <end position="263"/>
    </location>
</feature>
<dbReference type="InterPro" id="IPR012947">
    <property type="entry name" value="tRNA_SAD"/>
</dbReference>
<sequence length="410" mass="45189">MGGTMKTRKLFQQNVYLKSVTATVSSVNYDSDNTIVTLDQTVFFPEGGGQSGDCGTLTKNGTVFPVIDTQEGDTGEILHIISGRTENLCPGDTVEAVLDWPHRFDNMQRHCGEHILSGAVYRLFGGANKGFHMGEDSITIDISFNGDSSSGAYEKMTWEMAEAAETEANRVIWQDLPVSVDRFDTREEAEKFPLRKTLTFDEDISIVTIGSEDNPADCVACCGTHPARSGAVGLIKIYKIEPNKGMSRIYFEAGQRALTHYQNQFNTLYELGNRMSAGYDDLLRKYDAQTAKNQQLHDRLSAFRTRILNAEQQRLAAEMRPGLISRYDDLSVDDLFNLGKKIGPVCQGVIALVHEPSHTAILLSNEKHCGRLVKAIAPQFSGKGGGSDSSARAFFPDKEHLEAFLNAALL</sequence>
<dbReference type="GO" id="GO:0005737">
    <property type="term" value="C:cytoplasm"/>
    <property type="evidence" value="ECO:0007669"/>
    <property type="project" value="UniProtKB-SubCell"/>
</dbReference>
<evidence type="ECO:0000256" key="4">
    <source>
        <dbReference type="ARBA" id="ARBA00022833"/>
    </source>
</evidence>
<dbReference type="GO" id="GO:0003676">
    <property type="term" value="F:nucleic acid binding"/>
    <property type="evidence" value="ECO:0007669"/>
    <property type="project" value="InterPro"/>
</dbReference>
<dbReference type="InterPro" id="IPR009000">
    <property type="entry name" value="Transl_B-barrel_sf"/>
</dbReference>
<evidence type="ECO:0000259" key="6">
    <source>
        <dbReference type="PROSITE" id="PS50860"/>
    </source>
</evidence>
<dbReference type="InterPro" id="IPR018165">
    <property type="entry name" value="Ala-tRNA-synth_IIc_core"/>
</dbReference>
<name>A0A6L5Y7W2_9FIRM</name>
<dbReference type="Proteomes" id="UP000474676">
    <property type="component" value="Unassembled WGS sequence"/>
</dbReference>
<evidence type="ECO:0000313" key="8">
    <source>
        <dbReference type="Proteomes" id="UP000474676"/>
    </source>
</evidence>
<dbReference type="AlphaFoldDB" id="A0A6L5Y7W2"/>
<dbReference type="Pfam" id="PF01411">
    <property type="entry name" value="tRNA-synt_2c"/>
    <property type="match status" value="1"/>
</dbReference>
<dbReference type="SUPFAM" id="SSF55186">
    <property type="entry name" value="ThrRS/AlaRS common domain"/>
    <property type="match status" value="1"/>
</dbReference>
<comment type="caution">
    <text evidence="7">The sequence shown here is derived from an EMBL/GenBank/DDBJ whole genome shotgun (WGS) entry which is preliminary data.</text>
</comment>
<dbReference type="InterPro" id="IPR018164">
    <property type="entry name" value="Ala-tRNA-synth_IIc_N"/>
</dbReference>
<dbReference type="EMBL" id="VUMZ01000012">
    <property type="protein sequence ID" value="MST52716.1"/>
    <property type="molecule type" value="Genomic_DNA"/>
</dbReference>
<proteinExistence type="predicted"/>
<feature type="coiled-coil region" evidence="5">
    <location>
        <begin position="279"/>
        <end position="313"/>
    </location>
</feature>
<dbReference type="Gene3D" id="3.30.980.10">
    <property type="entry name" value="Threonyl-trna Synthetase, Chain A, domain 2"/>
    <property type="match status" value="1"/>
</dbReference>
<keyword evidence="8" id="KW-1185">Reference proteome</keyword>
<dbReference type="GO" id="GO:0005524">
    <property type="term" value="F:ATP binding"/>
    <property type="evidence" value="ECO:0007669"/>
    <property type="project" value="InterPro"/>
</dbReference>
<evidence type="ECO:0000256" key="1">
    <source>
        <dbReference type="ARBA" id="ARBA00001947"/>
    </source>
</evidence>
<comment type="cofactor">
    <cofactor evidence="1">
        <name>Zn(2+)</name>
        <dbReference type="ChEBI" id="CHEBI:29105"/>
    </cofactor>
</comment>
<keyword evidence="3" id="KW-0479">Metal-binding</keyword>
<gene>
    <name evidence="7" type="ORF">FYJ64_10445</name>
</gene>
<dbReference type="InterPro" id="IPR018163">
    <property type="entry name" value="Thr/Ala-tRNA-synth_IIc_edit"/>
</dbReference>
<dbReference type="PANTHER" id="PTHR43462:SF1">
    <property type="entry name" value="ALANYL-TRNA EDITING PROTEIN AARSD1"/>
    <property type="match status" value="1"/>
</dbReference>
<dbReference type="Pfam" id="PF07973">
    <property type="entry name" value="tRNA_SAD"/>
    <property type="match status" value="1"/>
</dbReference>
<dbReference type="GO" id="GO:0002161">
    <property type="term" value="F:aminoacyl-tRNA deacylase activity"/>
    <property type="evidence" value="ECO:0007669"/>
    <property type="project" value="UniProtKB-ARBA"/>
</dbReference>
<accession>A0A6L5Y7W2</accession>
<dbReference type="SMART" id="SM00863">
    <property type="entry name" value="tRNA_SAD"/>
    <property type="match status" value="1"/>
</dbReference>
<dbReference type="GO" id="GO:0004813">
    <property type="term" value="F:alanine-tRNA ligase activity"/>
    <property type="evidence" value="ECO:0007669"/>
    <property type="project" value="InterPro"/>
</dbReference>
<evidence type="ECO:0000256" key="2">
    <source>
        <dbReference type="ARBA" id="ARBA00004496"/>
    </source>
</evidence>
<organism evidence="7 8">
    <name type="scientific">Hornefia butyriciproducens</name>
    <dbReference type="NCBI Taxonomy" id="2652293"/>
    <lineage>
        <taxon>Bacteria</taxon>
        <taxon>Bacillati</taxon>
        <taxon>Bacillota</taxon>
        <taxon>Clostridia</taxon>
        <taxon>Peptostreptococcales</taxon>
        <taxon>Anaerovoracaceae</taxon>
        <taxon>Hornefia</taxon>
    </lineage>
</organism>
<evidence type="ECO:0000313" key="7">
    <source>
        <dbReference type="EMBL" id="MST52716.1"/>
    </source>
</evidence>
<reference evidence="7 8" key="1">
    <citation type="submission" date="2019-08" db="EMBL/GenBank/DDBJ databases">
        <title>In-depth cultivation of the pig gut microbiome towards novel bacterial diversity and tailored functional studies.</title>
        <authorList>
            <person name="Wylensek D."/>
            <person name="Hitch T.C.A."/>
            <person name="Clavel T."/>
        </authorList>
    </citation>
    <scope>NUCLEOTIDE SEQUENCE [LARGE SCALE GENOMIC DNA]</scope>
    <source>
        <strain evidence="7 8">WCA-MUC-591-APC-3H</strain>
    </source>
</reference>
<dbReference type="InterPro" id="IPR051335">
    <property type="entry name" value="Alanyl-tRNA_Editing_Enzymes"/>
</dbReference>
<protein>
    <submittedName>
        <fullName evidence="7">Alanyl-tRNA editing protein</fullName>
    </submittedName>
</protein>
<dbReference type="SUPFAM" id="SSF50447">
    <property type="entry name" value="Translation proteins"/>
    <property type="match status" value="1"/>
</dbReference>
<evidence type="ECO:0000256" key="5">
    <source>
        <dbReference type="SAM" id="Coils"/>
    </source>
</evidence>
<dbReference type="PANTHER" id="PTHR43462">
    <property type="entry name" value="ALANYL-TRNA EDITING PROTEIN"/>
    <property type="match status" value="1"/>
</dbReference>